<dbReference type="AlphaFoldDB" id="A0A0U1LK04"/>
<gene>
    <name evidence="1" type="ORF">PISL3812_00700</name>
</gene>
<keyword evidence="2" id="KW-1185">Reference proteome</keyword>
<name>A0A0U1LK04_TALIS</name>
<dbReference type="OMA" id="STIDYAP"/>
<evidence type="ECO:0000313" key="1">
    <source>
        <dbReference type="EMBL" id="CRG83349.1"/>
    </source>
</evidence>
<dbReference type="Proteomes" id="UP000054383">
    <property type="component" value="Unassembled WGS sequence"/>
</dbReference>
<dbReference type="EMBL" id="CVMT01000001">
    <property type="protein sequence ID" value="CRG83349.1"/>
    <property type="molecule type" value="Genomic_DNA"/>
</dbReference>
<dbReference type="STRING" id="28573.A0A0U1LK04"/>
<evidence type="ECO:0000313" key="2">
    <source>
        <dbReference type="Proteomes" id="UP000054383"/>
    </source>
</evidence>
<proteinExistence type="predicted"/>
<dbReference type="OrthoDB" id="5598852at2759"/>
<accession>A0A0U1LK04</accession>
<protein>
    <submittedName>
        <fullName evidence="1">Uncharacterized protein</fullName>
    </submittedName>
</protein>
<organism evidence="1 2">
    <name type="scientific">Talaromyces islandicus</name>
    <name type="common">Penicillium islandicum</name>
    <dbReference type="NCBI Taxonomy" id="28573"/>
    <lineage>
        <taxon>Eukaryota</taxon>
        <taxon>Fungi</taxon>
        <taxon>Dikarya</taxon>
        <taxon>Ascomycota</taxon>
        <taxon>Pezizomycotina</taxon>
        <taxon>Eurotiomycetes</taxon>
        <taxon>Eurotiomycetidae</taxon>
        <taxon>Eurotiales</taxon>
        <taxon>Trichocomaceae</taxon>
        <taxon>Talaromyces</taxon>
        <taxon>Talaromyces sect. Islandici</taxon>
    </lineage>
</organism>
<sequence>MTRKTWAQLSIDYFFEAQTSPTQAECDEVARSLSNATGVRNVDVPGSLSYTVIGTGRPNQSQDLIISSREQQSTIDYAPLN</sequence>
<reference evidence="1 2" key="1">
    <citation type="submission" date="2015-04" db="EMBL/GenBank/DDBJ databases">
        <authorList>
            <person name="Syromyatnikov M.Y."/>
            <person name="Popov V.N."/>
        </authorList>
    </citation>
    <scope>NUCLEOTIDE SEQUENCE [LARGE SCALE GENOMIC DNA]</scope>
    <source>
        <strain evidence="1">WF-38-12</strain>
    </source>
</reference>